<dbReference type="GO" id="GO:0006633">
    <property type="term" value="P:fatty acid biosynthetic process"/>
    <property type="evidence" value="ECO:0007669"/>
    <property type="project" value="TreeGrafter"/>
</dbReference>
<feature type="domain" description="AMP-dependent synthetase/ligase" evidence="2">
    <location>
        <begin position="30"/>
        <end position="409"/>
    </location>
</feature>
<comment type="caution">
    <text evidence="3">The sequence shown here is derived from an EMBL/GenBank/DDBJ whole genome shotgun (WGS) entry which is preliminary data.</text>
</comment>
<dbReference type="Pfam" id="PF00501">
    <property type="entry name" value="AMP-binding"/>
    <property type="match status" value="1"/>
</dbReference>
<dbReference type="AlphaFoldDB" id="A0A4R1HZJ6"/>
<dbReference type="Gene3D" id="3.30.300.30">
    <property type="match status" value="1"/>
</dbReference>
<dbReference type="SUPFAM" id="SSF56801">
    <property type="entry name" value="Acetyl-CoA synthetase-like"/>
    <property type="match status" value="1"/>
</dbReference>
<dbReference type="InterPro" id="IPR000873">
    <property type="entry name" value="AMP-dep_synth/lig_dom"/>
</dbReference>
<dbReference type="PANTHER" id="PTHR22754:SF32">
    <property type="entry name" value="DISCO-INTERACTING PROTEIN 2"/>
    <property type="match status" value="1"/>
</dbReference>
<comment type="similarity">
    <text evidence="1">Belongs to the ATP-dependent AMP-binding enzyme family.</text>
</comment>
<accession>A0A4R1HZJ6</accession>
<dbReference type="PANTHER" id="PTHR22754">
    <property type="entry name" value="DISCO-INTERACTING PROTEIN 2 DIP2 -RELATED"/>
    <property type="match status" value="1"/>
</dbReference>
<evidence type="ECO:0000313" key="4">
    <source>
        <dbReference type="Proteomes" id="UP000295560"/>
    </source>
</evidence>
<organism evidence="3 4">
    <name type="scientific">Pseudonocardia endophytica</name>
    <dbReference type="NCBI Taxonomy" id="401976"/>
    <lineage>
        <taxon>Bacteria</taxon>
        <taxon>Bacillati</taxon>
        <taxon>Actinomycetota</taxon>
        <taxon>Actinomycetes</taxon>
        <taxon>Pseudonocardiales</taxon>
        <taxon>Pseudonocardiaceae</taxon>
        <taxon>Pseudonocardia</taxon>
    </lineage>
</organism>
<protein>
    <submittedName>
        <fullName evidence="3">Fatty-acyl-CoA synthase</fullName>
    </submittedName>
</protein>
<dbReference type="OrthoDB" id="3671040at2"/>
<reference evidence="3 4" key="1">
    <citation type="submission" date="2019-03" db="EMBL/GenBank/DDBJ databases">
        <title>Sequencing the genomes of 1000 actinobacteria strains.</title>
        <authorList>
            <person name="Klenk H.-P."/>
        </authorList>
    </citation>
    <scope>NUCLEOTIDE SEQUENCE [LARGE SCALE GENOMIC DNA]</scope>
    <source>
        <strain evidence="3 4">DSM 44969</strain>
    </source>
</reference>
<dbReference type="NCBIfam" id="NF005850">
    <property type="entry name" value="PRK07768.1"/>
    <property type="match status" value="1"/>
</dbReference>
<proteinExistence type="inferred from homology"/>
<dbReference type="EMBL" id="SMFZ01000001">
    <property type="protein sequence ID" value="TCK26645.1"/>
    <property type="molecule type" value="Genomic_DNA"/>
</dbReference>
<dbReference type="InterPro" id="IPR045851">
    <property type="entry name" value="AMP-bd_C_sf"/>
</dbReference>
<evidence type="ECO:0000256" key="1">
    <source>
        <dbReference type="ARBA" id="ARBA00006432"/>
    </source>
</evidence>
<evidence type="ECO:0000259" key="2">
    <source>
        <dbReference type="Pfam" id="PF00501"/>
    </source>
</evidence>
<dbReference type="GO" id="GO:0070566">
    <property type="term" value="F:adenylyltransferase activity"/>
    <property type="evidence" value="ECO:0007669"/>
    <property type="project" value="TreeGrafter"/>
</dbReference>
<sequence length="556" mass="57712">MSRFLATMLESASGATRGMTTGEPHEPLSRSWVEVHHAARAAAAALAEGADGVPGLAHGGAVGVLAGEPAAIAPAAQAVWLCGGSVTMLHQPTQRTDLAVWAQDTVETLRMIDATMVLLGPPFDALAPVLTEQGVAFRTLSSLEGDASGFTPDASVAAESDTALLQLTSGSTATPKAVRITHGNLHANIAAMVEASELDVATDRMVSWLPLFHDMGMVGFLTIPMTVGLDLVTVTPAEFLARPRLWAELISKYRGTVTAAPNFAYAILGRQLARVDDGELDLSSLRIALNGAEPIDPVAVAAFTDAGARFGLRPESVLCAYGMAETALGVSFAPVHTGLQVDEIDADSLENGRRATPAISDRPSRAFPELGPPLPGLEVRAVDGKGQVLGPREVGALQLRGEAVTPGYLTVDGPVSTQDTAGWFDTGDEGYRTESGAVVVCGRTKDVIIMGGRNIYPTDIERAAGTADGVRAGNVVAVRLAAGDGRRRETFAVVVEARNADSDDAVKAIRDDVVGRVFSAVGVRPGEVVVLAPGSLPKTPSGKLRRAATADLITTG</sequence>
<dbReference type="Proteomes" id="UP000295560">
    <property type="component" value="Unassembled WGS sequence"/>
</dbReference>
<keyword evidence="4" id="KW-1185">Reference proteome</keyword>
<name>A0A4R1HZJ6_PSEEN</name>
<dbReference type="RefSeq" id="WP_132424184.1">
    <property type="nucleotide sequence ID" value="NZ_SMFZ01000001.1"/>
</dbReference>
<dbReference type="GO" id="GO:0005886">
    <property type="term" value="C:plasma membrane"/>
    <property type="evidence" value="ECO:0007669"/>
    <property type="project" value="TreeGrafter"/>
</dbReference>
<gene>
    <name evidence="3" type="ORF">EV378_2486</name>
</gene>
<evidence type="ECO:0000313" key="3">
    <source>
        <dbReference type="EMBL" id="TCK26645.1"/>
    </source>
</evidence>
<dbReference type="Gene3D" id="3.40.50.12780">
    <property type="entry name" value="N-terminal domain of ligase-like"/>
    <property type="match status" value="1"/>
</dbReference>
<dbReference type="InterPro" id="IPR042099">
    <property type="entry name" value="ANL_N_sf"/>
</dbReference>